<reference evidence="1" key="1">
    <citation type="submission" date="2023-03" db="EMBL/GenBank/DDBJ databases">
        <title>Massive genome expansion in bonnet fungi (Mycena s.s.) driven by repeated elements and novel gene families across ecological guilds.</title>
        <authorList>
            <consortium name="Lawrence Berkeley National Laboratory"/>
            <person name="Harder C.B."/>
            <person name="Miyauchi S."/>
            <person name="Viragh M."/>
            <person name="Kuo A."/>
            <person name="Thoen E."/>
            <person name="Andreopoulos B."/>
            <person name="Lu D."/>
            <person name="Skrede I."/>
            <person name="Drula E."/>
            <person name="Henrissat B."/>
            <person name="Morin E."/>
            <person name="Kohler A."/>
            <person name="Barry K."/>
            <person name="LaButti K."/>
            <person name="Morin E."/>
            <person name="Salamov A."/>
            <person name="Lipzen A."/>
            <person name="Mereny Z."/>
            <person name="Hegedus B."/>
            <person name="Baldrian P."/>
            <person name="Stursova M."/>
            <person name="Weitz H."/>
            <person name="Taylor A."/>
            <person name="Grigoriev I.V."/>
            <person name="Nagy L.G."/>
            <person name="Martin F."/>
            <person name="Kauserud H."/>
        </authorList>
    </citation>
    <scope>NUCLEOTIDE SEQUENCE</scope>
    <source>
        <strain evidence="1">CBHHK067</strain>
    </source>
</reference>
<keyword evidence="2" id="KW-1185">Reference proteome</keyword>
<dbReference type="Gene3D" id="3.60.130.30">
    <property type="match status" value="1"/>
</dbReference>
<comment type="caution">
    <text evidence="1">The sequence shown here is derived from an EMBL/GenBank/DDBJ whole genome shotgun (WGS) entry which is preliminary data.</text>
</comment>
<dbReference type="AlphaFoldDB" id="A0AAD7M840"/>
<feature type="non-terminal residue" evidence="1">
    <location>
        <position position="192"/>
    </location>
</feature>
<organism evidence="1 2">
    <name type="scientific">Mycena rosella</name>
    <name type="common">Pink bonnet</name>
    <name type="synonym">Agaricus rosellus</name>
    <dbReference type="NCBI Taxonomy" id="1033263"/>
    <lineage>
        <taxon>Eukaryota</taxon>
        <taxon>Fungi</taxon>
        <taxon>Dikarya</taxon>
        <taxon>Basidiomycota</taxon>
        <taxon>Agaricomycotina</taxon>
        <taxon>Agaricomycetes</taxon>
        <taxon>Agaricomycetidae</taxon>
        <taxon>Agaricales</taxon>
        <taxon>Marasmiineae</taxon>
        <taxon>Mycenaceae</taxon>
        <taxon>Mycena</taxon>
    </lineage>
</organism>
<name>A0AAD7M840_MYCRO</name>
<gene>
    <name evidence="1" type="ORF">B0H17DRAFT_920161</name>
</gene>
<accession>A0AAD7M840</accession>
<proteinExistence type="predicted"/>
<sequence>GHGAPSGVHPNKLHSRVKVNFHQRVPYSTVGTLKKSMEFEAVVEIFSEILEFQRINFQYANPTAYDEVRVFADVLPLNTASPVYPFAGFMMNFRVVTDAHKDSKDAKWCLIILVKDGEEGQLCLHELGLKVDGQTGNILIFPSCWVTHFNLHFQGHQISLVLHTDKEGDEWVKDGGGWGDHIVRHHATYARE</sequence>
<evidence type="ECO:0000313" key="1">
    <source>
        <dbReference type="EMBL" id="KAJ7705288.1"/>
    </source>
</evidence>
<protein>
    <submittedName>
        <fullName evidence="1">Uncharacterized protein</fullName>
    </submittedName>
</protein>
<dbReference type="EMBL" id="JARKIE010000008">
    <property type="protein sequence ID" value="KAJ7705288.1"/>
    <property type="molecule type" value="Genomic_DNA"/>
</dbReference>
<evidence type="ECO:0000313" key="2">
    <source>
        <dbReference type="Proteomes" id="UP001221757"/>
    </source>
</evidence>
<dbReference type="Proteomes" id="UP001221757">
    <property type="component" value="Unassembled WGS sequence"/>
</dbReference>